<dbReference type="InterPro" id="IPR011990">
    <property type="entry name" value="TPR-like_helical_dom_sf"/>
</dbReference>
<organism evidence="2 3">
    <name type="scientific">Sphingobium fontiphilum</name>
    <dbReference type="NCBI Taxonomy" id="944425"/>
    <lineage>
        <taxon>Bacteria</taxon>
        <taxon>Pseudomonadati</taxon>
        <taxon>Pseudomonadota</taxon>
        <taxon>Alphaproteobacteria</taxon>
        <taxon>Sphingomonadales</taxon>
        <taxon>Sphingomonadaceae</taxon>
        <taxon>Sphingobium</taxon>
    </lineage>
</organism>
<dbReference type="PROSITE" id="PS51724">
    <property type="entry name" value="SPOR"/>
    <property type="match status" value="1"/>
</dbReference>
<dbReference type="EMBL" id="JACIEB010000001">
    <property type="protein sequence ID" value="MBB3980952.1"/>
    <property type="molecule type" value="Genomic_DNA"/>
</dbReference>
<dbReference type="Gene3D" id="1.25.40.10">
    <property type="entry name" value="Tetratricopeptide repeat domain"/>
    <property type="match status" value="1"/>
</dbReference>
<dbReference type="PROSITE" id="PS51257">
    <property type="entry name" value="PROKAR_LIPOPROTEIN"/>
    <property type="match status" value="1"/>
</dbReference>
<accession>A0A7W6DI11</accession>
<dbReference type="GO" id="GO:0042834">
    <property type="term" value="F:peptidoglycan binding"/>
    <property type="evidence" value="ECO:0007669"/>
    <property type="project" value="InterPro"/>
</dbReference>
<dbReference type="AlphaFoldDB" id="A0A7W6DI11"/>
<dbReference type="InterPro" id="IPR036680">
    <property type="entry name" value="SPOR-like_sf"/>
</dbReference>
<feature type="domain" description="SPOR" evidence="1">
    <location>
        <begin position="345"/>
        <end position="429"/>
    </location>
</feature>
<dbReference type="RefSeq" id="WP_183953923.1">
    <property type="nucleotide sequence ID" value="NZ_JACIEB010000001.1"/>
</dbReference>
<dbReference type="Pfam" id="PF14559">
    <property type="entry name" value="TPR_19"/>
    <property type="match status" value="1"/>
</dbReference>
<dbReference type="SUPFAM" id="SSF48452">
    <property type="entry name" value="TPR-like"/>
    <property type="match status" value="1"/>
</dbReference>
<dbReference type="SUPFAM" id="SSF110997">
    <property type="entry name" value="Sporulation related repeat"/>
    <property type="match status" value="1"/>
</dbReference>
<proteinExistence type="predicted"/>
<evidence type="ECO:0000313" key="3">
    <source>
        <dbReference type="Proteomes" id="UP000552757"/>
    </source>
</evidence>
<evidence type="ECO:0000313" key="2">
    <source>
        <dbReference type="EMBL" id="MBB3980952.1"/>
    </source>
</evidence>
<name>A0A7W6DI11_9SPHN</name>
<dbReference type="InterPro" id="IPR007730">
    <property type="entry name" value="SPOR-like_dom"/>
</dbReference>
<evidence type="ECO:0000259" key="1">
    <source>
        <dbReference type="PROSITE" id="PS51724"/>
    </source>
</evidence>
<dbReference type="Proteomes" id="UP000552757">
    <property type="component" value="Unassembled WGS sequence"/>
</dbReference>
<protein>
    <submittedName>
        <fullName evidence="2">Flp pilus assembly protein TadD</fullName>
    </submittedName>
</protein>
<keyword evidence="3" id="KW-1185">Reference proteome</keyword>
<gene>
    <name evidence="2" type="ORF">GGR44_000583</name>
</gene>
<comment type="caution">
    <text evidence="2">The sequence shown here is derived from an EMBL/GenBank/DDBJ whole genome shotgun (WGS) entry which is preliminary data.</text>
</comment>
<dbReference type="Gene3D" id="3.30.70.1070">
    <property type="entry name" value="Sporulation related repeat"/>
    <property type="match status" value="1"/>
</dbReference>
<dbReference type="Pfam" id="PF05036">
    <property type="entry name" value="SPOR"/>
    <property type="match status" value="1"/>
</dbReference>
<sequence>MKRNTFGKAALSSLLVATTMVGCGGAAFWRPSAKVVKEKESGDKLAAITEKALAERDFVRALEAAEGAVAASPRNATYRQLLGRAYVANGRFVSAETALGDAMALGNSDPRTVISLALVKVGLGRNDEARRLLADNAATLPAADYGLAMAMAGDAAEGVRVLSEAIHDPSANARTRQNLAYAYALAGRWKDSRVMAGEDLEPLAAAQRVSQWAMMAEPSMGAQRVAALMGVTLNAADAGLPVRLALAPEAPADAAQTMMADAAADAPPVVEAAPEAPVAVAAVETVPVPAAEPAPVAAKPVRVADFVVEDKSTPKPAAAKPAKAVMAKAAPAAKMQKVAMFTPVTNGASAWVVQLGAYDSAAIAKEKWTRMATVNSSIAAFPVLTSQANVGGKTYHRVAINGFATRNDAMAMCRAIKAQKGQCFVREGAPGATPQRWALATKGRQFASR</sequence>
<reference evidence="2 3" key="1">
    <citation type="submission" date="2020-08" db="EMBL/GenBank/DDBJ databases">
        <title>Genomic Encyclopedia of Type Strains, Phase IV (KMG-IV): sequencing the most valuable type-strain genomes for metagenomic binning, comparative biology and taxonomic classification.</title>
        <authorList>
            <person name="Goeker M."/>
        </authorList>
    </citation>
    <scope>NUCLEOTIDE SEQUENCE [LARGE SCALE GENOMIC DNA]</scope>
    <source>
        <strain evidence="2 3">DSM 29348</strain>
    </source>
</reference>